<protein>
    <submittedName>
        <fullName evidence="1">Uncharacterized protein</fullName>
    </submittedName>
</protein>
<comment type="caution">
    <text evidence="1">The sequence shown here is derived from an EMBL/GenBank/DDBJ whole genome shotgun (WGS) entry which is preliminary data.</text>
</comment>
<sequence length="139" mass="16642">MKNNKLYLPQKLDFSFNRLNPIIYLKWIEPNIYYFNNCNLFKNIFDSDSHFKIGRPAEIDWVEFWQSLDQLNVWDWDSEYNYRGLRFYEGSNWHLYIVHQDKIIKTVGSNSFPPAALNRPSEIFIELLNAVIKLGNSIT</sequence>
<gene>
    <name evidence="1" type="ORF">C8C76_10919</name>
</gene>
<dbReference type="Proteomes" id="UP000244089">
    <property type="component" value="Unassembled WGS sequence"/>
</dbReference>
<accession>A0A2T5RL26</accession>
<name>A0A2T5RL26_9FIRM</name>
<organism evidence="1 2">
    <name type="scientific">Halanaerobium saccharolyticum</name>
    <dbReference type="NCBI Taxonomy" id="43595"/>
    <lineage>
        <taxon>Bacteria</taxon>
        <taxon>Bacillati</taxon>
        <taxon>Bacillota</taxon>
        <taxon>Clostridia</taxon>
        <taxon>Halanaerobiales</taxon>
        <taxon>Halanaerobiaceae</taxon>
        <taxon>Halanaerobium</taxon>
    </lineage>
</organism>
<reference evidence="1 2" key="1">
    <citation type="submission" date="2018-04" db="EMBL/GenBank/DDBJ databases">
        <title>Subsurface microbial communities from deep shales in Ohio and West Virginia, USA.</title>
        <authorList>
            <person name="Wrighton K."/>
        </authorList>
    </citation>
    <scope>NUCLEOTIDE SEQUENCE [LARGE SCALE GENOMIC DNA]</scope>
    <source>
        <strain evidence="1 2">WC1</strain>
    </source>
</reference>
<dbReference type="AlphaFoldDB" id="A0A2T5RL26"/>
<dbReference type="RefSeq" id="WP_108139352.1">
    <property type="nucleotide sequence ID" value="NZ_JBQPXQ010000003.1"/>
</dbReference>
<dbReference type="OrthoDB" id="4979632at2"/>
<evidence type="ECO:0000313" key="2">
    <source>
        <dbReference type="Proteomes" id="UP000244089"/>
    </source>
</evidence>
<proteinExistence type="predicted"/>
<evidence type="ECO:0000313" key="1">
    <source>
        <dbReference type="EMBL" id="PTV99797.1"/>
    </source>
</evidence>
<dbReference type="EMBL" id="QAXS01000009">
    <property type="protein sequence ID" value="PTV99797.1"/>
    <property type="molecule type" value="Genomic_DNA"/>
</dbReference>